<proteinExistence type="predicted"/>
<dbReference type="RefSeq" id="WP_187302191.1">
    <property type="nucleotide sequence ID" value="NZ_JACRYT010000003.1"/>
</dbReference>
<sequence>MYDIVSQVKADCDFQRKLLGRYQRECEELPKGVLCVKEKKGKHYFYKQTFHDGARCQMYIPKKNEEYVQALKIRRFLEESMKIFQKNIQAEEKFLRRYQSYDPNLIQASLPGAYRPLPNRCFWEAGNQNQIQWLKNTRRDKQRNPEKKIHITPGGLRVQSKGELIIAASLEANGIPFRYDQELRLGGHVIHPDFELLDPYRNIPVYWEHFGMLEDEDYFESAVWKLKLYQKNGIFLFDRLLVTANAPDGSFNGKMVDRIIKVFLCG</sequence>
<dbReference type="Proteomes" id="UP000602647">
    <property type="component" value="Unassembled WGS sequence"/>
</dbReference>
<gene>
    <name evidence="1" type="ORF">H9L42_04490</name>
</gene>
<evidence type="ECO:0000313" key="1">
    <source>
        <dbReference type="EMBL" id="MBC6679082.1"/>
    </source>
</evidence>
<protein>
    <submittedName>
        <fullName evidence="1">Uncharacterized protein</fullName>
    </submittedName>
</protein>
<reference evidence="1" key="1">
    <citation type="submission" date="2020-08" db="EMBL/GenBank/DDBJ databases">
        <title>Genome public.</title>
        <authorList>
            <person name="Liu C."/>
            <person name="Sun Q."/>
        </authorList>
    </citation>
    <scope>NUCLEOTIDE SEQUENCE</scope>
    <source>
        <strain evidence="1">BX12</strain>
    </source>
</reference>
<evidence type="ECO:0000313" key="2">
    <source>
        <dbReference type="Proteomes" id="UP000602647"/>
    </source>
</evidence>
<keyword evidence="2" id="KW-1185">Reference proteome</keyword>
<accession>A0A923NKU9</accession>
<organism evidence="1 2">
    <name type="scientific">Zhenpiania hominis</name>
    <dbReference type="NCBI Taxonomy" id="2763644"/>
    <lineage>
        <taxon>Bacteria</taxon>
        <taxon>Bacillati</taxon>
        <taxon>Bacillota</taxon>
        <taxon>Clostridia</taxon>
        <taxon>Peptostreptococcales</taxon>
        <taxon>Anaerovoracaceae</taxon>
        <taxon>Zhenpiania</taxon>
    </lineage>
</organism>
<dbReference type="AlphaFoldDB" id="A0A923NKU9"/>
<name>A0A923NKU9_9FIRM</name>
<comment type="caution">
    <text evidence="1">The sequence shown here is derived from an EMBL/GenBank/DDBJ whole genome shotgun (WGS) entry which is preliminary data.</text>
</comment>
<dbReference type="EMBL" id="JACRYT010000003">
    <property type="protein sequence ID" value="MBC6679082.1"/>
    <property type="molecule type" value="Genomic_DNA"/>
</dbReference>